<accession>A0A8H9HVK4</accession>
<dbReference type="RefSeq" id="WP_030280701.1">
    <property type="nucleotide sequence ID" value="NZ_BMUB01000013.1"/>
</dbReference>
<name>A0A1E7NAZ3_KITAU</name>
<dbReference type="AlphaFoldDB" id="A0A1E7NAZ3"/>
<dbReference type="Proteomes" id="UP000610124">
    <property type="component" value="Unassembled WGS sequence"/>
</dbReference>
<dbReference type="InterPro" id="IPR025164">
    <property type="entry name" value="Toastrack_DUF4097"/>
</dbReference>
<reference evidence="2" key="1">
    <citation type="journal article" date="2014" name="Int. J. Syst. Evol. Microbiol.">
        <title>Complete genome sequence of Corynebacterium casei LMG S-19264T (=DSM 44701T), isolated from a smear-ripened cheese.</title>
        <authorList>
            <consortium name="US DOE Joint Genome Institute (JGI-PGF)"/>
            <person name="Walter F."/>
            <person name="Albersmeier A."/>
            <person name="Kalinowski J."/>
            <person name="Ruckert C."/>
        </authorList>
    </citation>
    <scope>NUCLEOTIDE SEQUENCE</scope>
    <source>
        <strain evidence="2">JCM 4434</strain>
    </source>
</reference>
<dbReference type="GeneID" id="97488020"/>
<feature type="domain" description="DUF4097" evidence="1">
    <location>
        <begin position="106"/>
        <end position="217"/>
    </location>
</feature>
<reference evidence="3" key="3">
    <citation type="submission" date="2016-08" db="EMBL/GenBank/DDBJ databases">
        <title>Sequencing, Assembly and Comparative Genomics of S. aureofaciens ATCC 10762.</title>
        <authorList>
            <person name="Gradnigo J.S."/>
            <person name="Johnson N."/>
            <person name="Somerville G.A."/>
        </authorList>
    </citation>
    <scope>NUCLEOTIDE SEQUENCE [LARGE SCALE GENOMIC DNA]</scope>
    <source>
        <strain evidence="3">ATCC 10762</strain>
    </source>
</reference>
<accession>A0A1E7NAZ3</accession>
<evidence type="ECO:0000259" key="1">
    <source>
        <dbReference type="Pfam" id="PF13349"/>
    </source>
</evidence>
<reference evidence="4" key="4">
    <citation type="submission" date="2016-08" db="EMBL/GenBank/DDBJ databases">
        <title>Sequencing, assembly and comparative genomics of S. aureofaciens ATCC 10762.</title>
        <authorList>
            <person name="Gradnigo J.S."/>
            <person name="Johnson N."/>
            <person name="Somerville G.A."/>
        </authorList>
    </citation>
    <scope>NUCLEOTIDE SEQUENCE [LARGE SCALE GENOMIC DNA]</scope>
    <source>
        <strain evidence="4">ATCC 10762 / DSM 40127 / CCM 3239 / JCM 4008 / LMG 5968 / NBRC 12843 / NCIMB 8234 / A-377</strain>
    </source>
</reference>
<evidence type="ECO:0000313" key="2">
    <source>
        <dbReference type="EMBL" id="GGU90898.1"/>
    </source>
</evidence>
<dbReference type="KEGG" id="kau:B6264_14190"/>
<sequence>MKRVLGAVAITAGVLVGMSGCLPIGDDREHRTVSYGVAEQVKELVIEGQNGGVVVTGGGGAVHVVEDQNYRGDAPKSTHEVKDGVLRLTYDCDSCGIGYTVNVPAGTKVRVKETNGGIKLSGLAADAEADVTNGGVEASGLTSPQVRLAAVNGGVRADFAGAPSKLEATTSNGGVNLKVPSGEAYTVDAQATTGGIDVSIPSQPGAAHSITARAKTGGVTVSGA</sequence>
<dbReference type="EMBL" id="BMUB01000013">
    <property type="protein sequence ID" value="GGU90898.1"/>
    <property type="molecule type" value="Genomic_DNA"/>
</dbReference>
<organism evidence="3 4">
    <name type="scientific">Kitasatospora aureofaciens</name>
    <name type="common">Streptomyces aureofaciens</name>
    <dbReference type="NCBI Taxonomy" id="1894"/>
    <lineage>
        <taxon>Bacteria</taxon>
        <taxon>Bacillati</taxon>
        <taxon>Actinomycetota</taxon>
        <taxon>Actinomycetes</taxon>
        <taxon>Kitasatosporales</taxon>
        <taxon>Streptomycetaceae</taxon>
        <taxon>Kitasatospora</taxon>
    </lineage>
</organism>
<comment type="caution">
    <text evidence="3">The sequence shown here is derived from an EMBL/GenBank/DDBJ whole genome shotgun (WGS) entry which is preliminary data.</text>
</comment>
<protein>
    <recommendedName>
        <fullName evidence="1">DUF4097 domain-containing protein</fullName>
    </recommendedName>
</protein>
<dbReference type="Pfam" id="PF13349">
    <property type="entry name" value="DUF4097"/>
    <property type="match status" value="1"/>
</dbReference>
<evidence type="ECO:0000313" key="4">
    <source>
        <dbReference type="Proteomes" id="UP000037395"/>
    </source>
</evidence>
<keyword evidence="4" id="KW-1185">Reference proteome</keyword>
<dbReference type="EMBL" id="JPRF03000019">
    <property type="protein sequence ID" value="OEV37643.1"/>
    <property type="molecule type" value="Genomic_DNA"/>
</dbReference>
<evidence type="ECO:0000313" key="3">
    <source>
        <dbReference type="EMBL" id="OEV37643.1"/>
    </source>
</evidence>
<reference evidence="2" key="5">
    <citation type="submission" date="2020-09" db="EMBL/GenBank/DDBJ databases">
        <authorList>
            <person name="Sun Q."/>
            <person name="Ohkuma M."/>
        </authorList>
    </citation>
    <scope>NUCLEOTIDE SEQUENCE</scope>
    <source>
        <strain evidence="2">JCM 4434</strain>
    </source>
</reference>
<proteinExistence type="predicted"/>
<gene>
    <name evidence="2" type="ORF">GCM10010502_50090</name>
    <name evidence="3" type="ORF">HS99_0025405</name>
</gene>
<dbReference type="OrthoDB" id="4456952at2"/>
<dbReference type="Proteomes" id="UP000037395">
    <property type="component" value="Unassembled WGS sequence"/>
</dbReference>
<reference evidence="3 4" key="2">
    <citation type="submission" date="2014-07" db="EMBL/GenBank/DDBJ databases">
        <authorList>
            <person name="Zhang J.E."/>
            <person name="Yang H."/>
            <person name="Guo J."/>
            <person name="Deng Z."/>
            <person name="Luo H."/>
            <person name="Luo M."/>
            <person name="Zhao B."/>
        </authorList>
    </citation>
    <scope>NUCLEOTIDE SEQUENCE [LARGE SCALE GENOMIC DNA]</scope>
    <source>
        <strain evidence="3">ATCC 10762</strain>
        <strain evidence="4">ATCC 10762 / DSM 40127 / CCM 3239 / JCM 4008 / LMG 5968 / NBRC 12843 / NCIMB 8234 / A-377</strain>
    </source>
</reference>
<dbReference type="PROSITE" id="PS51257">
    <property type="entry name" value="PROKAR_LIPOPROTEIN"/>
    <property type="match status" value="1"/>
</dbReference>